<evidence type="ECO:0000256" key="1">
    <source>
        <dbReference type="ARBA" id="ARBA00004123"/>
    </source>
</evidence>
<dbReference type="PROSITE" id="PS51309">
    <property type="entry name" value="PABC"/>
    <property type="match status" value="1"/>
</dbReference>
<comment type="similarity">
    <text evidence="3 10">Belongs to the polyadenylate-binding protein type-1 family.</text>
</comment>
<dbReference type="InterPro" id="IPR036053">
    <property type="entry name" value="PABP-dom"/>
</dbReference>
<feature type="compositionally biased region" description="Low complexity" evidence="11">
    <location>
        <begin position="494"/>
        <end position="513"/>
    </location>
</feature>
<dbReference type="Pfam" id="PF00658">
    <property type="entry name" value="MLLE"/>
    <property type="match status" value="1"/>
</dbReference>
<comment type="function">
    <text evidence="8">Binds the poly(A) tail of mRNA. Appears to be an important mediator of the multiple roles of the poly(A) tail in mRNA biogenesis, stability and translation.</text>
</comment>
<evidence type="ECO:0000256" key="10">
    <source>
        <dbReference type="RuleBase" id="RU362004"/>
    </source>
</evidence>
<dbReference type="NCBIfam" id="TIGR01628">
    <property type="entry name" value="PABP-1234"/>
    <property type="match status" value="1"/>
</dbReference>
<evidence type="ECO:0000256" key="8">
    <source>
        <dbReference type="ARBA" id="ARBA00054110"/>
    </source>
</evidence>
<feature type="region of interest" description="Disordered" evidence="11">
    <location>
        <begin position="1"/>
        <end position="30"/>
    </location>
</feature>
<dbReference type="InterPro" id="IPR050502">
    <property type="entry name" value="Euk_RNA-bind_prot"/>
</dbReference>
<dbReference type="SMART" id="SM00517">
    <property type="entry name" value="PolyA"/>
    <property type="match status" value="1"/>
</dbReference>
<evidence type="ECO:0000259" key="13">
    <source>
        <dbReference type="PROSITE" id="PS51309"/>
    </source>
</evidence>
<dbReference type="PANTHER" id="PTHR48025">
    <property type="entry name" value="OS02G0815200 PROTEIN"/>
    <property type="match status" value="1"/>
</dbReference>
<dbReference type="InterPro" id="IPR000504">
    <property type="entry name" value="RRM_dom"/>
</dbReference>
<protein>
    <recommendedName>
        <fullName evidence="10">Polyadenylate-binding protein</fullName>
        <shortName evidence="10">PABP</shortName>
    </recommendedName>
</protein>
<feature type="compositionally biased region" description="Low complexity" evidence="11">
    <location>
        <begin position="7"/>
        <end position="25"/>
    </location>
</feature>
<dbReference type="PROSITE" id="PS50102">
    <property type="entry name" value="RRM"/>
    <property type="match status" value="4"/>
</dbReference>
<accession>A0A7S0UR17</accession>
<dbReference type="AlphaFoldDB" id="A0A7S0UR17"/>
<evidence type="ECO:0000256" key="3">
    <source>
        <dbReference type="ARBA" id="ARBA00008557"/>
    </source>
</evidence>
<feature type="domain" description="PABC" evidence="13">
    <location>
        <begin position="550"/>
        <end position="637"/>
    </location>
</feature>
<dbReference type="PANTHER" id="PTHR48025:SF1">
    <property type="entry name" value="RRM DOMAIN-CONTAINING PROTEIN"/>
    <property type="match status" value="1"/>
</dbReference>
<keyword evidence="7" id="KW-0539">Nucleus</keyword>
<dbReference type="SUPFAM" id="SSF54928">
    <property type="entry name" value="RNA-binding domain, RBD"/>
    <property type="match status" value="3"/>
</dbReference>
<dbReference type="InterPro" id="IPR012677">
    <property type="entry name" value="Nucleotide-bd_a/b_plait_sf"/>
</dbReference>
<dbReference type="GO" id="GO:0005737">
    <property type="term" value="C:cytoplasm"/>
    <property type="evidence" value="ECO:0007669"/>
    <property type="project" value="UniProtKB-SubCell"/>
</dbReference>
<evidence type="ECO:0000256" key="2">
    <source>
        <dbReference type="ARBA" id="ARBA00004496"/>
    </source>
</evidence>
<feature type="domain" description="RRM" evidence="12">
    <location>
        <begin position="321"/>
        <end position="398"/>
    </location>
</feature>
<feature type="domain" description="RRM" evidence="12">
    <location>
        <begin position="129"/>
        <end position="206"/>
    </location>
</feature>
<dbReference type="GO" id="GO:0005634">
    <property type="term" value="C:nucleus"/>
    <property type="evidence" value="ECO:0007669"/>
    <property type="project" value="UniProtKB-SubCell"/>
</dbReference>
<feature type="region of interest" description="Disordered" evidence="11">
    <location>
        <begin position="455"/>
        <end position="513"/>
    </location>
</feature>
<dbReference type="Gene3D" id="3.30.70.330">
    <property type="match status" value="4"/>
</dbReference>
<evidence type="ECO:0000259" key="12">
    <source>
        <dbReference type="PROSITE" id="PS50102"/>
    </source>
</evidence>
<gene>
    <name evidence="14" type="ORF">PPAR00522_LOCUS1021</name>
</gene>
<evidence type="ECO:0000256" key="5">
    <source>
        <dbReference type="ARBA" id="ARBA00022737"/>
    </source>
</evidence>
<organism evidence="14">
    <name type="scientific">Polytomella parva</name>
    <dbReference type="NCBI Taxonomy" id="51329"/>
    <lineage>
        <taxon>Eukaryota</taxon>
        <taxon>Viridiplantae</taxon>
        <taxon>Chlorophyta</taxon>
        <taxon>core chlorophytes</taxon>
        <taxon>Chlorophyceae</taxon>
        <taxon>CS clade</taxon>
        <taxon>Chlamydomonadales</taxon>
        <taxon>Chlamydomonadaceae</taxon>
        <taxon>Polytomella</taxon>
    </lineage>
</organism>
<name>A0A7S0UR17_9CHLO</name>
<dbReference type="EMBL" id="HBFM01001848">
    <property type="protein sequence ID" value="CAD8764637.1"/>
    <property type="molecule type" value="Transcribed_RNA"/>
</dbReference>
<dbReference type="InterPro" id="IPR002004">
    <property type="entry name" value="PABP_HYD_C"/>
</dbReference>
<keyword evidence="4 10" id="KW-0963">Cytoplasm</keyword>
<feature type="domain" description="RRM" evidence="12">
    <location>
        <begin position="38"/>
        <end position="119"/>
    </location>
</feature>
<reference evidence="14" key="1">
    <citation type="submission" date="2021-01" db="EMBL/GenBank/DDBJ databases">
        <authorList>
            <person name="Corre E."/>
            <person name="Pelletier E."/>
            <person name="Niang G."/>
            <person name="Scheremetjew M."/>
            <person name="Finn R."/>
            <person name="Kale V."/>
            <person name="Holt S."/>
            <person name="Cochrane G."/>
            <person name="Meng A."/>
            <person name="Brown T."/>
            <person name="Cohen L."/>
        </authorList>
    </citation>
    <scope>NUCLEOTIDE SEQUENCE</scope>
    <source>
        <strain evidence="14">SAG 63-3</strain>
    </source>
</reference>
<dbReference type="InterPro" id="IPR006515">
    <property type="entry name" value="PABP_1234"/>
</dbReference>
<evidence type="ECO:0000256" key="11">
    <source>
        <dbReference type="SAM" id="MobiDB-lite"/>
    </source>
</evidence>
<dbReference type="SUPFAM" id="SSF63570">
    <property type="entry name" value="PABC (PABP) domain"/>
    <property type="match status" value="1"/>
</dbReference>
<dbReference type="GO" id="GO:0003729">
    <property type="term" value="F:mRNA binding"/>
    <property type="evidence" value="ECO:0007669"/>
    <property type="project" value="TreeGrafter"/>
</dbReference>
<evidence type="ECO:0000256" key="7">
    <source>
        <dbReference type="ARBA" id="ARBA00023242"/>
    </source>
</evidence>
<dbReference type="SMART" id="SM00360">
    <property type="entry name" value="RRM"/>
    <property type="match status" value="4"/>
</dbReference>
<comment type="subcellular location">
    <subcellularLocation>
        <location evidence="2 10">Cytoplasm</location>
    </subcellularLocation>
    <subcellularLocation>
        <location evidence="1">Nucleus</location>
    </subcellularLocation>
</comment>
<dbReference type="Gene3D" id="1.10.1900.10">
    <property type="entry name" value="c-terminal domain of poly(a) binding protein"/>
    <property type="match status" value="1"/>
</dbReference>
<dbReference type="FunFam" id="3.30.70.330:FF:000651">
    <property type="entry name" value="Poly(A) binding protein cytoplasmic 1 like"/>
    <property type="match status" value="1"/>
</dbReference>
<evidence type="ECO:0000313" key="14">
    <source>
        <dbReference type="EMBL" id="CAD8764637.1"/>
    </source>
</evidence>
<feature type="domain" description="RRM" evidence="12">
    <location>
        <begin position="217"/>
        <end position="302"/>
    </location>
</feature>
<keyword evidence="5" id="KW-0677">Repeat</keyword>
<sequence>MSEIEDAVSQQPAAEQPAQTATPVASTDLGVAANRPNGSLYVGNLSPEVDEQVLYPLFSQVGQINSIRVCRDVISRRSLGYAYVNFNVQSDPSSAQKALDTLNYHLLLNKPIRIMWSSRDPTSRKHGAGNLFVKNLAKSIDHKELHRIFSEFGDISSLKISQDDNSVSRGYGFVHFKKEEDAKKAMEALNNKDFDGKPLAVQPFVRRDDRSSGRKNTNVYVKFLPENVDEGRLREICTKYGEITSVKIERDEKGASKKFGYINFKTTSEAEQAINGLKAETIDGQQGLYAAFHEAKVERAQLIKRMGEEKKEKRNQDSADKNVYVKFLPENFDDTKLKELFSPFGVINSVKVATTTDGISRGFGFVCFASASDASTAISKMNRTKIEGKPLHVCLSQRKEVRINQQARLGQRYIPTVFPPTGYNMPFPWPYPLPPFYNQYDFYSVMHNNGRGNRFNHHGHGGRGFRNGGRGNGGRGHANRQYFTNPAGQKGVYQGQRNRNNQGGRTRQQTVQAPSVPVEAVVPAVAVAEAVPVDVAAPPPVVEEAGAVEIETFTAASLVDRSPEEQKRIIGNKLYLQIQNIFNTTVTTQYPLEEVCGKITGMLLEMSVDELLMLIDSNETLTEQVQAAHELLLSNNFMANEGEVAN</sequence>
<dbReference type="InterPro" id="IPR035979">
    <property type="entry name" value="RBD_domain_sf"/>
</dbReference>
<keyword evidence="6 9" id="KW-0694">RNA-binding</keyword>
<dbReference type="Pfam" id="PF00076">
    <property type="entry name" value="RRM_1"/>
    <property type="match status" value="4"/>
</dbReference>
<evidence type="ECO:0000256" key="9">
    <source>
        <dbReference type="PROSITE-ProRule" id="PRU00176"/>
    </source>
</evidence>
<evidence type="ECO:0000256" key="4">
    <source>
        <dbReference type="ARBA" id="ARBA00022490"/>
    </source>
</evidence>
<evidence type="ECO:0000256" key="6">
    <source>
        <dbReference type="ARBA" id="ARBA00022884"/>
    </source>
</evidence>
<feature type="compositionally biased region" description="Gly residues" evidence="11">
    <location>
        <begin position="464"/>
        <end position="476"/>
    </location>
</feature>
<proteinExistence type="inferred from homology"/>